<dbReference type="EMBL" id="BMCT01000013">
    <property type="protein sequence ID" value="GGF88256.1"/>
    <property type="molecule type" value="Genomic_DNA"/>
</dbReference>
<keyword evidence="1" id="KW-0732">Signal</keyword>
<organism evidence="2 3">
    <name type="scientific">Azorhizobium oxalatiphilum</name>
    <dbReference type="NCBI Taxonomy" id="980631"/>
    <lineage>
        <taxon>Bacteria</taxon>
        <taxon>Pseudomonadati</taxon>
        <taxon>Pseudomonadota</taxon>
        <taxon>Alphaproteobacteria</taxon>
        <taxon>Hyphomicrobiales</taxon>
        <taxon>Xanthobacteraceae</taxon>
        <taxon>Azorhizobium</taxon>
    </lineage>
</organism>
<evidence type="ECO:0000313" key="3">
    <source>
        <dbReference type="Proteomes" id="UP000606044"/>
    </source>
</evidence>
<feature type="signal peptide" evidence="1">
    <location>
        <begin position="1"/>
        <end position="22"/>
    </location>
</feature>
<dbReference type="Proteomes" id="UP000606044">
    <property type="component" value="Unassembled WGS sequence"/>
</dbReference>
<reference evidence="2" key="2">
    <citation type="submission" date="2020-09" db="EMBL/GenBank/DDBJ databases">
        <authorList>
            <person name="Sun Q."/>
            <person name="Sedlacek I."/>
        </authorList>
    </citation>
    <scope>NUCLEOTIDE SEQUENCE</scope>
    <source>
        <strain evidence="2">CCM 7897</strain>
    </source>
</reference>
<dbReference type="RefSeq" id="WP_280515000.1">
    <property type="nucleotide sequence ID" value="NZ_BMCT01000013.1"/>
</dbReference>
<reference evidence="2" key="1">
    <citation type="journal article" date="2014" name="Int. J. Syst. Evol. Microbiol.">
        <title>Complete genome sequence of Corynebacterium casei LMG S-19264T (=DSM 44701T), isolated from a smear-ripened cheese.</title>
        <authorList>
            <consortium name="US DOE Joint Genome Institute (JGI-PGF)"/>
            <person name="Walter F."/>
            <person name="Albersmeier A."/>
            <person name="Kalinowski J."/>
            <person name="Ruckert C."/>
        </authorList>
    </citation>
    <scope>NUCLEOTIDE SEQUENCE</scope>
    <source>
        <strain evidence="2">CCM 7897</strain>
    </source>
</reference>
<protein>
    <submittedName>
        <fullName evidence="2">Uncharacterized protein</fullName>
    </submittedName>
</protein>
<keyword evidence="3" id="KW-1185">Reference proteome</keyword>
<comment type="caution">
    <text evidence="2">The sequence shown here is derived from an EMBL/GenBank/DDBJ whole genome shotgun (WGS) entry which is preliminary data.</text>
</comment>
<gene>
    <name evidence="2" type="ORF">GCM10007301_55170</name>
</gene>
<name>A0A917CGS1_9HYPH</name>
<dbReference type="AlphaFoldDB" id="A0A917CGS1"/>
<feature type="chain" id="PRO_5038012128" evidence="1">
    <location>
        <begin position="23"/>
        <end position="42"/>
    </location>
</feature>
<proteinExistence type="predicted"/>
<accession>A0A917CGS1</accession>
<sequence length="42" mass="4130">MKRIALALCTLSFVAAAAPAFADCSAGHASNQTTTTSTSKGG</sequence>
<evidence type="ECO:0000256" key="1">
    <source>
        <dbReference type="SAM" id="SignalP"/>
    </source>
</evidence>
<evidence type="ECO:0000313" key="2">
    <source>
        <dbReference type="EMBL" id="GGF88256.1"/>
    </source>
</evidence>